<evidence type="ECO:0000313" key="1">
    <source>
        <dbReference type="EMBL" id="GMN41536.1"/>
    </source>
</evidence>
<protein>
    <submittedName>
        <fullName evidence="1">Uncharacterized protein</fullName>
    </submittedName>
</protein>
<accession>A0AA88ACT0</accession>
<dbReference type="EMBL" id="BTGU01000013">
    <property type="protein sequence ID" value="GMN41536.1"/>
    <property type="molecule type" value="Genomic_DNA"/>
</dbReference>
<evidence type="ECO:0000313" key="2">
    <source>
        <dbReference type="Proteomes" id="UP001187192"/>
    </source>
</evidence>
<sequence>MAEQYCSRDGDKWGEVDKVKDARVEDVIEIEVGNRCSENAIVNKFVGESCIEENGPMLYNIDCWHLNDQGDELVEDFSHLESLFQHNKENCVKEIKVATGLGTTSKEVVYMSCTKGISFFAAGQINNGGMLSATKRSGDGEETPKELRRNYLVGVYHVLHDWDRGPLFVNMSELPSFLISASCVAYYKMFLSIRLDIDIAEQVFFRGAPPSLSLSHGFGSRFGSLKPFLVPSFPLHHR</sequence>
<dbReference type="AlphaFoldDB" id="A0AA88ACT0"/>
<organism evidence="1 2">
    <name type="scientific">Ficus carica</name>
    <name type="common">Common fig</name>
    <dbReference type="NCBI Taxonomy" id="3494"/>
    <lineage>
        <taxon>Eukaryota</taxon>
        <taxon>Viridiplantae</taxon>
        <taxon>Streptophyta</taxon>
        <taxon>Embryophyta</taxon>
        <taxon>Tracheophyta</taxon>
        <taxon>Spermatophyta</taxon>
        <taxon>Magnoliopsida</taxon>
        <taxon>eudicotyledons</taxon>
        <taxon>Gunneridae</taxon>
        <taxon>Pentapetalae</taxon>
        <taxon>rosids</taxon>
        <taxon>fabids</taxon>
        <taxon>Rosales</taxon>
        <taxon>Moraceae</taxon>
        <taxon>Ficeae</taxon>
        <taxon>Ficus</taxon>
    </lineage>
</organism>
<name>A0AA88ACT0_FICCA</name>
<keyword evidence="2" id="KW-1185">Reference proteome</keyword>
<reference evidence="1" key="1">
    <citation type="submission" date="2023-07" db="EMBL/GenBank/DDBJ databases">
        <title>draft genome sequence of fig (Ficus carica).</title>
        <authorList>
            <person name="Takahashi T."/>
            <person name="Nishimura K."/>
        </authorList>
    </citation>
    <scope>NUCLEOTIDE SEQUENCE</scope>
</reference>
<comment type="caution">
    <text evidence="1">The sequence shown here is derived from an EMBL/GenBank/DDBJ whole genome shotgun (WGS) entry which is preliminary data.</text>
</comment>
<proteinExistence type="predicted"/>
<dbReference type="Proteomes" id="UP001187192">
    <property type="component" value="Unassembled WGS sequence"/>
</dbReference>
<gene>
    <name evidence="1" type="ORF">TIFTF001_010759</name>
</gene>